<keyword evidence="8" id="KW-1185">Reference proteome</keyword>
<protein>
    <recommendedName>
        <fullName evidence="6">RING-type domain-containing protein</fullName>
    </recommendedName>
</protein>
<dbReference type="Pfam" id="PF00097">
    <property type="entry name" value="zf-C3HC4"/>
    <property type="match status" value="1"/>
</dbReference>
<dbReference type="InterPro" id="IPR011042">
    <property type="entry name" value="6-blade_b-propeller_TolB-like"/>
</dbReference>
<keyword evidence="2 4" id="KW-0863">Zinc-finger</keyword>
<dbReference type="Gene3D" id="2.120.10.30">
    <property type="entry name" value="TolB, C-terminal domain"/>
    <property type="match status" value="1"/>
</dbReference>
<dbReference type="AlphaFoldDB" id="A0AAE0SKT8"/>
<dbReference type="InterPro" id="IPR001841">
    <property type="entry name" value="Znf_RING"/>
</dbReference>
<feature type="region of interest" description="Disordered" evidence="5">
    <location>
        <begin position="359"/>
        <end position="379"/>
    </location>
</feature>
<feature type="region of interest" description="Disordered" evidence="5">
    <location>
        <begin position="173"/>
        <end position="198"/>
    </location>
</feature>
<evidence type="ECO:0000256" key="3">
    <source>
        <dbReference type="ARBA" id="ARBA00022833"/>
    </source>
</evidence>
<evidence type="ECO:0000313" key="7">
    <source>
        <dbReference type="EMBL" id="KAK3593380.1"/>
    </source>
</evidence>
<evidence type="ECO:0000256" key="4">
    <source>
        <dbReference type="PROSITE-ProRule" id="PRU00175"/>
    </source>
</evidence>
<feature type="compositionally biased region" description="Basic and acidic residues" evidence="5">
    <location>
        <begin position="368"/>
        <end position="379"/>
    </location>
</feature>
<evidence type="ECO:0000256" key="5">
    <source>
        <dbReference type="SAM" id="MobiDB-lite"/>
    </source>
</evidence>
<dbReference type="InterPro" id="IPR018957">
    <property type="entry name" value="Znf_C3HC4_RING-type"/>
</dbReference>
<dbReference type="GO" id="GO:0008270">
    <property type="term" value="F:zinc ion binding"/>
    <property type="evidence" value="ECO:0007669"/>
    <property type="project" value="UniProtKB-KW"/>
</dbReference>
<keyword evidence="3" id="KW-0862">Zinc</keyword>
<dbReference type="PROSITE" id="PS00518">
    <property type="entry name" value="ZF_RING_1"/>
    <property type="match status" value="1"/>
</dbReference>
<dbReference type="GO" id="GO:0043161">
    <property type="term" value="P:proteasome-mediated ubiquitin-dependent protein catabolic process"/>
    <property type="evidence" value="ECO:0007669"/>
    <property type="project" value="TreeGrafter"/>
</dbReference>
<dbReference type="GO" id="GO:0061630">
    <property type="term" value="F:ubiquitin protein ligase activity"/>
    <property type="evidence" value="ECO:0007669"/>
    <property type="project" value="TreeGrafter"/>
</dbReference>
<evidence type="ECO:0000313" key="8">
    <source>
        <dbReference type="Proteomes" id="UP001195483"/>
    </source>
</evidence>
<dbReference type="InterPro" id="IPR017907">
    <property type="entry name" value="Znf_RING_CS"/>
</dbReference>
<reference evidence="7" key="1">
    <citation type="journal article" date="2021" name="Genome Biol. Evol.">
        <title>A High-Quality Reference Genome for a Parasitic Bivalve with Doubly Uniparental Inheritance (Bivalvia: Unionida).</title>
        <authorList>
            <person name="Smith C.H."/>
        </authorList>
    </citation>
    <scope>NUCLEOTIDE SEQUENCE</scope>
    <source>
        <strain evidence="7">CHS0354</strain>
    </source>
</reference>
<dbReference type="SUPFAM" id="SSF101898">
    <property type="entry name" value="NHL repeat"/>
    <property type="match status" value="1"/>
</dbReference>
<evidence type="ECO:0000256" key="2">
    <source>
        <dbReference type="ARBA" id="ARBA00022771"/>
    </source>
</evidence>
<organism evidence="7 8">
    <name type="scientific">Potamilus streckersoni</name>
    <dbReference type="NCBI Taxonomy" id="2493646"/>
    <lineage>
        <taxon>Eukaryota</taxon>
        <taxon>Metazoa</taxon>
        <taxon>Spiralia</taxon>
        <taxon>Lophotrochozoa</taxon>
        <taxon>Mollusca</taxon>
        <taxon>Bivalvia</taxon>
        <taxon>Autobranchia</taxon>
        <taxon>Heteroconchia</taxon>
        <taxon>Palaeoheterodonta</taxon>
        <taxon>Unionida</taxon>
        <taxon>Unionoidea</taxon>
        <taxon>Unionidae</taxon>
        <taxon>Ambleminae</taxon>
        <taxon>Lampsilini</taxon>
        <taxon>Potamilus</taxon>
    </lineage>
</organism>
<dbReference type="Gene3D" id="3.30.40.10">
    <property type="entry name" value="Zinc/RING finger domain, C3HC4 (zinc finger)"/>
    <property type="match status" value="1"/>
</dbReference>
<dbReference type="PROSITE" id="PS50089">
    <property type="entry name" value="ZF_RING_2"/>
    <property type="match status" value="1"/>
</dbReference>
<dbReference type="Proteomes" id="UP001195483">
    <property type="component" value="Unassembled WGS sequence"/>
</dbReference>
<name>A0AAE0SKT8_9BIVA</name>
<sequence>MAEQRRENERHGGLLELVKCPICLNILKDPKFLPKCQHMFCASCLNGVLNSIPSTDRDKTTFACPVCRQTNIAPTDANLLPSLRLAVNMIEELNRFAEASDNVVDILNSCHNQVKTIERRIVHDTETIQTCLAVEDLTEDERHELLQLQEEIVCSHKSCQSLFFAMTASSRATQLPSNNGNDSPESSNRSVVTRNEERKIQEYKNKTEDLVKRQIESRHRLEMIISNTGMSFHDNVDLVGEPVQMSSLTNNTSNGSRSRQVLSQSNRASVASEHEPTVQSLEAQFLNLSTGTRPLQPSLIQMQMTPSPFQGIPRNQQPVVLPVREQTIQSQRVMEVQDTGNEEDIHPELMNQIRDQQPLNIRNRGSHSTHEESRSHELISNREETISLVERQPIYSGCFSAKISSDKNRCDIVGIAVFPDATVVVADKGNKNLKAFNGNHTIISSINLKTYAGDVSNIGENQLAVTLPVCFQIMKLSLASGRLEIIGTINLQNQCWGITSNGQTLYVTCGSSTDAQVQIIDCNGSLHRSIQLKDHYMDTPYYIAVSRDGNHVYISDPGRDNSKVVCLGLDGQVNIKYEYRDSALRSASGVTLDAQNNVLVCAANSSNIHLVSNDGTKVRHFIDGDRLIGRPKAICFNSDYNKVYVSFNNDEEIRYFSIN</sequence>
<keyword evidence="1" id="KW-0479">Metal-binding</keyword>
<dbReference type="SMART" id="SM00184">
    <property type="entry name" value="RING"/>
    <property type="match status" value="1"/>
</dbReference>
<reference evidence="7" key="3">
    <citation type="submission" date="2023-05" db="EMBL/GenBank/DDBJ databases">
        <authorList>
            <person name="Smith C.H."/>
        </authorList>
    </citation>
    <scope>NUCLEOTIDE SEQUENCE</scope>
    <source>
        <strain evidence="7">CHS0354</strain>
        <tissue evidence="7">Mantle</tissue>
    </source>
</reference>
<gene>
    <name evidence="7" type="ORF">CHS0354_021952</name>
</gene>
<feature type="domain" description="RING-type" evidence="6">
    <location>
        <begin position="20"/>
        <end position="68"/>
    </location>
</feature>
<feature type="compositionally biased region" description="Polar residues" evidence="5">
    <location>
        <begin position="173"/>
        <end position="193"/>
    </location>
</feature>
<dbReference type="InterPro" id="IPR050952">
    <property type="entry name" value="TRIM-NHL_E3_ligases"/>
</dbReference>
<evidence type="ECO:0000256" key="1">
    <source>
        <dbReference type="ARBA" id="ARBA00022723"/>
    </source>
</evidence>
<comment type="caution">
    <text evidence="7">The sequence shown here is derived from an EMBL/GenBank/DDBJ whole genome shotgun (WGS) entry which is preliminary data.</text>
</comment>
<proteinExistence type="predicted"/>
<dbReference type="GO" id="GO:0000209">
    <property type="term" value="P:protein polyubiquitination"/>
    <property type="evidence" value="ECO:0007669"/>
    <property type="project" value="TreeGrafter"/>
</dbReference>
<reference evidence="7" key="2">
    <citation type="journal article" date="2021" name="Genome Biol. Evol.">
        <title>Developing a high-quality reference genome for a parasitic bivalve with doubly uniparental inheritance (Bivalvia: Unionida).</title>
        <authorList>
            <person name="Smith C.H."/>
        </authorList>
    </citation>
    <scope>NUCLEOTIDE SEQUENCE</scope>
    <source>
        <strain evidence="7">CHS0354</strain>
        <tissue evidence="7">Mantle</tissue>
    </source>
</reference>
<accession>A0AAE0SKT8</accession>
<dbReference type="EMBL" id="JAEAOA010001332">
    <property type="protein sequence ID" value="KAK3593380.1"/>
    <property type="molecule type" value="Genomic_DNA"/>
</dbReference>
<dbReference type="InterPro" id="IPR013083">
    <property type="entry name" value="Znf_RING/FYVE/PHD"/>
</dbReference>
<evidence type="ECO:0000259" key="6">
    <source>
        <dbReference type="PROSITE" id="PS50089"/>
    </source>
</evidence>
<dbReference type="PANTHER" id="PTHR24104:SF25">
    <property type="entry name" value="PROTEIN LIN-41"/>
    <property type="match status" value="1"/>
</dbReference>
<dbReference type="PANTHER" id="PTHR24104">
    <property type="entry name" value="E3 UBIQUITIN-PROTEIN LIGASE NHLRC1-RELATED"/>
    <property type="match status" value="1"/>
</dbReference>
<dbReference type="SUPFAM" id="SSF57850">
    <property type="entry name" value="RING/U-box"/>
    <property type="match status" value="1"/>
</dbReference>